<dbReference type="Ensembl" id="ENSLLTT00000025965.1">
    <property type="protein sequence ID" value="ENSLLTP00000025059.1"/>
    <property type="gene ID" value="ENSLLTG00000018344.1"/>
</dbReference>
<feature type="compositionally biased region" description="Basic and acidic residues" evidence="1">
    <location>
        <begin position="359"/>
        <end position="369"/>
    </location>
</feature>
<organism evidence="3 4">
    <name type="scientific">Laticauda laticaudata</name>
    <name type="common">Blue-ringed sea krait</name>
    <name type="synonym">Blue-lipped sea krait</name>
    <dbReference type="NCBI Taxonomy" id="8630"/>
    <lineage>
        <taxon>Eukaryota</taxon>
        <taxon>Metazoa</taxon>
        <taxon>Chordata</taxon>
        <taxon>Craniata</taxon>
        <taxon>Vertebrata</taxon>
        <taxon>Euteleostomi</taxon>
        <taxon>Lepidosauria</taxon>
        <taxon>Squamata</taxon>
        <taxon>Bifurcata</taxon>
        <taxon>Unidentata</taxon>
        <taxon>Episquamata</taxon>
        <taxon>Toxicofera</taxon>
        <taxon>Serpentes</taxon>
        <taxon>Colubroidea</taxon>
        <taxon>Elapidae</taxon>
        <taxon>Laticaudinae</taxon>
        <taxon>Laticauda</taxon>
    </lineage>
</organism>
<evidence type="ECO:0000313" key="4">
    <source>
        <dbReference type="Proteomes" id="UP000694406"/>
    </source>
</evidence>
<dbReference type="InterPro" id="IPR032764">
    <property type="entry name" value="Tankyrase-bd_C"/>
</dbReference>
<dbReference type="PANTHER" id="PTHR22042">
    <property type="entry name" value="TANKYRASE 1 BINDING PROTEIN"/>
    <property type="match status" value="1"/>
</dbReference>
<accession>A0A8C5T0D7</accession>
<protein>
    <submittedName>
        <fullName evidence="3">KIAA1671</fullName>
    </submittedName>
</protein>
<feature type="compositionally biased region" description="Basic and acidic residues" evidence="1">
    <location>
        <begin position="176"/>
        <end position="188"/>
    </location>
</feature>
<evidence type="ECO:0000256" key="1">
    <source>
        <dbReference type="SAM" id="MobiDB-lite"/>
    </source>
</evidence>
<reference evidence="3" key="1">
    <citation type="submission" date="2025-08" db="UniProtKB">
        <authorList>
            <consortium name="Ensembl"/>
        </authorList>
    </citation>
    <scope>IDENTIFICATION</scope>
</reference>
<dbReference type="AlphaFoldDB" id="A0A8C5T0D7"/>
<dbReference type="SMART" id="SM01319">
    <property type="entry name" value="Tankyrase_bdg_C"/>
    <property type="match status" value="1"/>
</dbReference>
<feature type="compositionally biased region" description="Basic residues" evidence="1">
    <location>
        <begin position="76"/>
        <end position="87"/>
    </location>
</feature>
<feature type="compositionally biased region" description="Basic and acidic residues" evidence="1">
    <location>
        <begin position="321"/>
        <end position="332"/>
    </location>
</feature>
<keyword evidence="4" id="KW-1185">Reference proteome</keyword>
<evidence type="ECO:0000313" key="3">
    <source>
        <dbReference type="Ensembl" id="ENSLLTP00000025059.1"/>
    </source>
</evidence>
<dbReference type="InterPro" id="IPR040006">
    <property type="entry name" value="TNKS1BP1-like"/>
</dbReference>
<feature type="compositionally biased region" description="Polar residues" evidence="1">
    <location>
        <begin position="131"/>
        <end position="143"/>
    </location>
</feature>
<sequence>MDSLGDKVAGAQSHVNRWVGSVRRSLHEALNLVAAAAAPERAAGEGPGRAAFKRTASFRQLASRGRESFRQFSVRSQRRLSSLRKRPAGGPEQPTPELDHLKQCFGQPSAEARDTDDLVQEADGRYGTWGDQHQSGDSFTPESPSLEGSMAPTQKPSPGRPASWYSSQRGMATATDRPDSPREQRSHSLDGSSLDASPAKPPPTEKGSPDFSFLEQTARLDSRVLKSRVLLGKRRQRHRAPISHTLRRSASGDAQPAPFSAVGGAASSWMFRDSTEEKPPRAGEEEEEEEPLPAERLFPAQPRPPLFPGLGPPALKAQLRKRQESEGRREETPPAPLCKSPKGPFPARGFGGRVLAATPEKEGRLEERPPPWLTELKSRRKQGQSESPI</sequence>
<evidence type="ECO:0000259" key="2">
    <source>
        <dbReference type="SMART" id="SM01319"/>
    </source>
</evidence>
<reference evidence="3" key="2">
    <citation type="submission" date="2025-09" db="UniProtKB">
        <authorList>
            <consortium name="Ensembl"/>
        </authorList>
    </citation>
    <scope>IDENTIFICATION</scope>
</reference>
<dbReference type="Pfam" id="PF15327">
    <property type="entry name" value="Tankyrase_bdg_C"/>
    <property type="match status" value="1"/>
</dbReference>
<proteinExistence type="predicted"/>
<feature type="domain" description="Tankyrase 1-binding protein C-terminal" evidence="2">
    <location>
        <begin position="208"/>
        <end position="380"/>
    </location>
</feature>
<feature type="region of interest" description="Disordered" evidence="1">
    <location>
        <begin position="63"/>
        <end position="389"/>
    </location>
</feature>
<gene>
    <name evidence="3" type="primary">KIAA1671</name>
</gene>
<feature type="compositionally biased region" description="Pro residues" evidence="1">
    <location>
        <begin position="301"/>
        <end position="311"/>
    </location>
</feature>
<dbReference type="Proteomes" id="UP000694406">
    <property type="component" value="Unplaced"/>
</dbReference>
<dbReference type="PANTHER" id="PTHR22042:SF3">
    <property type="entry name" value="RIKEN CDNA 2900026A02 GENE"/>
    <property type="match status" value="1"/>
</dbReference>
<feature type="compositionally biased region" description="Basic residues" evidence="1">
    <location>
        <begin position="231"/>
        <end position="247"/>
    </location>
</feature>
<dbReference type="GeneTree" id="ENSGT00940000154184"/>
<name>A0A8C5T0D7_LATLA</name>
<feature type="compositionally biased region" description="Basic and acidic residues" evidence="1">
    <location>
        <begin position="273"/>
        <end position="283"/>
    </location>
</feature>